<evidence type="ECO:0000256" key="1">
    <source>
        <dbReference type="ARBA" id="ARBA00000312"/>
    </source>
</evidence>
<comment type="catalytic activity">
    <reaction evidence="2 14">
        <text>adenosylcob(III)inamide phosphate + GTP + H(+) = adenosylcob(III)inamide-GDP + diphosphate</text>
        <dbReference type="Rhea" id="RHEA:22712"/>
        <dbReference type="ChEBI" id="CHEBI:15378"/>
        <dbReference type="ChEBI" id="CHEBI:33019"/>
        <dbReference type="ChEBI" id="CHEBI:37565"/>
        <dbReference type="ChEBI" id="CHEBI:58502"/>
        <dbReference type="ChEBI" id="CHEBI:60487"/>
        <dbReference type="EC" id="2.7.7.62"/>
    </reaction>
</comment>
<dbReference type="RefSeq" id="WP_258820001.1">
    <property type="nucleotide sequence ID" value="NZ_JANUGW010000038.1"/>
</dbReference>
<organism evidence="15 16">
    <name type="scientific">Massilia pinisoli</name>
    <dbReference type="NCBI Taxonomy" id="1772194"/>
    <lineage>
        <taxon>Bacteria</taxon>
        <taxon>Pseudomonadati</taxon>
        <taxon>Pseudomonadota</taxon>
        <taxon>Betaproteobacteria</taxon>
        <taxon>Burkholderiales</taxon>
        <taxon>Oxalobacteraceae</taxon>
        <taxon>Telluria group</taxon>
        <taxon>Massilia</taxon>
    </lineage>
</organism>
<evidence type="ECO:0000256" key="5">
    <source>
        <dbReference type="ARBA" id="ARBA00004692"/>
    </source>
</evidence>
<evidence type="ECO:0000256" key="14">
    <source>
        <dbReference type="PIRNR" id="PIRNR006135"/>
    </source>
</evidence>
<comment type="caution">
    <text evidence="15">The sequence shown here is derived from an EMBL/GenBank/DDBJ whole genome shotgun (WGS) entry which is preliminary data.</text>
</comment>
<keyword evidence="8 14" id="KW-0169">Cobalamin biosynthesis</keyword>
<evidence type="ECO:0000256" key="3">
    <source>
        <dbReference type="ARBA" id="ARBA00001522"/>
    </source>
</evidence>
<evidence type="ECO:0000256" key="13">
    <source>
        <dbReference type="ARBA" id="ARBA00023134"/>
    </source>
</evidence>
<comment type="function">
    <text evidence="4 14">Catalyzes ATP-dependent phosphorylation of adenosylcobinamide and addition of GMP to adenosylcobinamide phosphate.</text>
</comment>
<dbReference type="Proteomes" id="UP001204151">
    <property type="component" value="Unassembled WGS sequence"/>
</dbReference>
<evidence type="ECO:0000256" key="11">
    <source>
        <dbReference type="ARBA" id="ARBA00022777"/>
    </source>
</evidence>
<protein>
    <recommendedName>
        <fullName evidence="14">Bifunctional adenosylcobalamin biosynthesis protein</fullName>
        <ecNumber evidence="14">2.7.1.156</ecNumber>
        <ecNumber evidence="14">2.7.7.62</ecNumber>
    </recommendedName>
</protein>
<sequence length="186" mass="19762">MTRTLLLGGARSGKSGLAERLARESGKGVDYVATSYAGDAEMAARIAHHRARRPSGWTTVEEATALAATLRALCAPERIVIVDCLTLWLTNLMFAAQQDFPEVGPIELPPLFETERAALLDWLDAPPVGDVVFVSNEVGMGIVPYGAVSRAFADEAGRLNQDVAARCDRVLFVAAGLPLALKGAPC</sequence>
<reference evidence="15 16" key="1">
    <citation type="submission" date="2022-08" db="EMBL/GenBank/DDBJ databases">
        <title>Reclassification of Massilia species as members of the genera Telluria, Duganella, Pseudoduganella, Mokoshia gen. nov. and Zemynaea gen. nov. using orthogonal and non-orthogonal genome-based approaches.</title>
        <authorList>
            <person name="Bowman J.P."/>
        </authorList>
    </citation>
    <scope>NUCLEOTIDE SEQUENCE [LARGE SCALE GENOMIC DNA]</scope>
    <source>
        <strain evidence="15 16">JCM 31316</strain>
    </source>
</reference>
<keyword evidence="12 14" id="KW-0067">ATP-binding</keyword>
<evidence type="ECO:0000313" key="16">
    <source>
        <dbReference type="Proteomes" id="UP001204151"/>
    </source>
</evidence>
<keyword evidence="15" id="KW-0548">Nucleotidyltransferase</keyword>
<dbReference type="InterPro" id="IPR003203">
    <property type="entry name" value="CobU/CobP"/>
</dbReference>
<dbReference type="CDD" id="cd00544">
    <property type="entry name" value="CobU"/>
    <property type="match status" value="1"/>
</dbReference>
<evidence type="ECO:0000256" key="9">
    <source>
        <dbReference type="ARBA" id="ARBA00022679"/>
    </source>
</evidence>
<dbReference type="Pfam" id="PF02283">
    <property type="entry name" value="CobU"/>
    <property type="match status" value="1"/>
</dbReference>
<dbReference type="NCBIfam" id="NF004469">
    <property type="entry name" value="PRK05800.1"/>
    <property type="match status" value="1"/>
</dbReference>
<dbReference type="EC" id="2.7.7.62" evidence="14"/>
<evidence type="ECO:0000256" key="8">
    <source>
        <dbReference type="ARBA" id="ARBA00022573"/>
    </source>
</evidence>
<proteinExistence type="inferred from homology"/>
<dbReference type="InterPro" id="IPR027417">
    <property type="entry name" value="P-loop_NTPase"/>
</dbReference>
<gene>
    <name evidence="15" type="primary">cobU</name>
    <name evidence="15" type="ORF">NX784_28250</name>
</gene>
<evidence type="ECO:0000256" key="6">
    <source>
        <dbReference type="ARBA" id="ARBA00005159"/>
    </source>
</evidence>
<comment type="pathway">
    <text evidence="5 14">Cofactor biosynthesis; adenosylcobalamin biosynthesis; adenosylcobalamin from cob(II)yrinate a,c-diamide: step 6/7.</text>
</comment>
<accession>A0ABT1ZZX9</accession>
<evidence type="ECO:0000256" key="7">
    <source>
        <dbReference type="ARBA" id="ARBA00007490"/>
    </source>
</evidence>
<evidence type="ECO:0000256" key="2">
    <source>
        <dbReference type="ARBA" id="ARBA00000711"/>
    </source>
</evidence>
<keyword evidence="11 14" id="KW-0418">Kinase</keyword>
<keyword evidence="9 14" id="KW-0808">Transferase</keyword>
<keyword evidence="16" id="KW-1185">Reference proteome</keyword>
<name>A0ABT1ZZX9_9BURK</name>
<dbReference type="GO" id="GO:0008820">
    <property type="term" value="F:cobinamide phosphate guanylyltransferase activity"/>
    <property type="evidence" value="ECO:0007669"/>
    <property type="project" value="UniProtKB-EC"/>
</dbReference>
<comment type="similarity">
    <text evidence="7 14">Belongs to the CobU/CobP family.</text>
</comment>
<keyword evidence="13 14" id="KW-0342">GTP-binding</keyword>
<dbReference type="SUPFAM" id="SSF52540">
    <property type="entry name" value="P-loop containing nucleoside triphosphate hydrolases"/>
    <property type="match status" value="1"/>
</dbReference>
<dbReference type="Gene3D" id="3.40.50.300">
    <property type="entry name" value="P-loop containing nucleotide triphosphate hydrolases"/>
    <property type="match status" value="1"/>
</dbReference>
<dbReference type="EC" id="2.7.1.156" evidence="14"/>
<comment type="catalytic activity">
    <reaction evidence="1 14">
        <text>adenosylcob(III)inamide + ATP = adenosylcob(III)inamide phosphate + ADP + H(+)</text>
        <dbReference type="Rhea" id="RHEA:15769"/>
        <dbReference type="ChEBI" id="CHEBI:2480"/>
        <dbReference type="ChEBI" id="CHEBI:15378"/>
        <dbReference type="ChEBI" id="CHEBI:30616"/>
        <dbReference type="ChEBI" id="CHEBI:58502"/>
        <dbReference type="ChEBI" id="CHEBI:456216"/>
        <dbReference type="EC" id="2.7.1.156"/>
    </reaction>
</comment>
<dbReference type="GO" id="GO:0043752">
    <property type="term" value="F:adenosylcobinamide kinase activity"/>
    <property type="evidence" value="ECO:0007669"/>
    <property type="project" value="UniProtKB-EC"/>
</dbReference>
<comment type="pathway">
    <text evidence="6 14">Cofactor biosynthesis; adenosylcobalamin biosynthesis; adenosylcobalamin from cob(II)yrinate a,c-diamide: step 5/7.</text>
</comment>
<evidence type="ECO:0000256" key="4">
    <source>
        <dbReference type="ARBA" id="ARBA00003889"/>
    </source>
</evidence>
<evidence type="ECO:0000256" key="12">
    <source>
        <dbReference type="ARBA" id="ARBA00022840"/>
    </source>
</evidence>
<comment type="catalytic activity">
    <reaction evidence="3">
        <text>adenosylcob(III)inamide + GTP = adenosylcob(III)inamide phosphate + GDP + H(+)</text>
        <dbReference type="Rhea" id="RHEA:15765"/>
        <dbReference type="ChEBI" id="CHEBI:2480"/>
        <dbReference type="ChEBI" id="CHEBI:15378"/>
        <dbReference type="ChEBI" id="CHEBI:37565"/>
        <dbReference type="ChEBI" id="CHEBI:58189"/>
        <dbReference type="ChEBI" id="CHEBI:58502"/>
        <dbReference type="EC" id="2.7.1.156"/>
    </reaction>
</comment>
<evidence type="ECO:0000313" key="15">
    <source>
        <dbReference type="EMBL" id="MCS0585478.1"/>
    </source>
</evidence>
<keyword evidence="10 14" id="KW-0547">Nucleotide-binding</keyword>
<dbReference type="PANTHER" id="PTHR34848">
    <property type="match status" value="1"/>
</dbReference>
<dbReference type="EMBL" id="JANUGW010000038">
    <property type="protein sequence ID" value="MCS0585478.1"/>
    <property type="molecule type" value="Genomic_DNA"/>
</dbReference>
<evidence type="ECO:0000256" key="10">
    <source>
        <dbReference type="ARBA" id="ARBA00022741"/>
    </source>
</evidence>
<dbReference type="PANTHER" id="PTHR34848:SF1">
    <property type="entry name" value="BIFUNCTIONAL ADENOSYLCOBALAMIN BIOSYNTHESIS PROTEIN COBU"/>
    <property type="match status" value="1"/>
</dbReference>
<dbReference type="PIRSF" id="PIRSF006135">
    <property type="entry name" value="CobU"/>
    <property type="match status" value="1"/>
</dbReference>